<feature type="transmembrane region" description="Helical" evidence="6">
    <location>
        <begin position="397"/>
        <end position="418"/>
    </location>
</feature>
<feature type="transmembrane region" description="Helical" evidence="6">
    <location>
        <begin position="439"/>
        <end position="463"/>
    </location>
</feature>
<dbReference type="Pfam" id="PF13520">
    <property type="entry name" value="AA_permease_2"/>
    <property type="match status" value="1"/>
</dbReference>
<dbReference type="RefSeq" id="WP_113904293.1">
    <property type="nucleotide sequence ID" value="NZ_QNSB01000006.1"/>
</dbReference>
<feature type="transmembrane region" description="Helical" evidence="6">
    <location>
        <begin position="127"/>
        <end position="151"/>
    </location>
</feature>
<feature type="transmembrane region" description="Helical" evidence="6">
    <location>
        <begin position="277"/>
        <end position="300"/>
    </location>
</feature>
<evidence type="ECO:0000256" key="1">
    <source>
        <dbReference type="ARBA" id="ARBA00004651"/>
    </source>
</evidence>
<keyword evidence="8" id="KW-1185">Reference proteome</keyword>
<dbReference type="PIRSF" id="PIRSF006060">
    <property type="entry name" value="AA_transporter"/>
    <property type="match status" value="1"/>
</dbReference>
<sequence length="519" mass="54950">MSDSFQPDNIEAAGVRAVDAGTVAAAVAPASTAATAPAHDYAKTLRWWDGFAISLSIPAALFINLGYALGAIGALPALVLVAIVAVLACLQNFVYSELAGIFRDRIGGIAMYANQSWRRRFTPVGPLAAFGCWFSWSSSLAIYGLQIGYLVQAEWLPSQTWSFSTGTADFGFPHLVAIVVLLAGWVLNILGMRLAMWIIYVTGVFILIPIIGFALAPFLSGEWSWSNLGSTLTASGAPGWQTAIAWMFVLAWSVYGIEAVASFVPEFKQTVSDTRRALRVAGFFVIGVYALVPLGIGGLGLEAEATENPVSFYLGAFETLIPGSSGLMTVCLIAGLMLLMVMTTADGGRVLHGSAVDGLTISQLGKLNRFKVPGVAMTLDVVVNVVLIVFVGEALAVVVAGIMGYLVCHIFALSGFLLMRRDAPNADRPIHLGPQWVPIAWALLIIDITILIVGVASAGITGYGGPREVIIGIVVLSTSVILYWYRTVVQDKQPFRLRAVGTAAEAAGPNAGPVAPEVR</sequence>
<evidence type="ECO:0000256" key="3">
    <source>
        <dbReference type="ARBA" id="ARBA00022692"/>
    </source>
</evidence>
<feature type="transmembrane region" description="Helical" evidence="6">
    <location>
        <begin position="320"/>
        <end position="341"/>
    </location>
</feature>
<protein>
    <submittedName>
        <fullName evidence="7">Amino acid/polyamine/organocation transporter (APC superfamily)</fullName>
    </submittedName>
</protein>
<dbReference type="PANTHER" id="PTHR42770:SF11">
    <property type="entry name" value="INNER MEMBRANE TRANSPORT PROTEIN YBAT"/>
    <property type="match status" value="1"/>
</dbReference>
<keyword evidence="4 6" id="KW-1133">Transmembrane helix</keyword>
<dbReference type="AlphaFoldDB" id="A0A366IJ69"/>
<feature type="transmembrane region" description="Helical" evidence="6">
    <location>
        <begin position="51"/>
        <end position="69"/>
    </location>
</feature>
<comment type="caution">
    <text evidence="7">The sequence shown here is derived from an EMBL/GenBank/DDBJ whole genome shotgun (WGS) entry which is preliminary data.</text>
</comment>
<keyword evidence="2" id="KW-1003">Cell membrane</keyword>
<dbReference type="GO" id="GO:0005886">
    <property type="term" value="C:plasma membrane"/>
    <property type="evidence" value="ECO:0007669"/>
    <property type="project" value="UniProtKB-SubCell"/>
</dbReference>
<gene>
    <name evidence="7" type="ORF">DFO65_10632</name>
</gene>
<dbReference type="EMBL" id="QNSB01000006">
    <property type="protein sequence ID" value="RBP71189.1"/>
    <property type="molecule type" value="Genomic_DNA"/>
</dbReference>
<feature type="transmembrane region" description="Helical" evidence="6">
    <location>
        <begin position="197"/>
        <end position="219"/>
    </location>
</feature>
<dbReference type="GO" id="GO:0022857">
    <property type="term" value="F:transmembrane transporter activity"/>
    <property type="evidence" value="ECO:0007669"/>
    <property type="project" value="InterPro"/>
</dbReference>
<dbReference type="Gene3D" id="1.20.1740.10">
    <property type="entry name" value="Amino acid/polyamine transporter I"/>
    <property type="match status" value="1"/>
</dbReference>
<comment type="subcellular location">
    <subcellularLocation>
        <location evidence="1">Cell membrane</location>
        <topology evidence="1">Multi-pass membrane protein</topology>
    </subcellularLocation>
</comment>
<name>A0A366IJ69_9MICO</name>
<evidence type="ECO:0000256" key="2">
    <source>
        <dbReference type="ARBA" id="ARBA00022475"/>
    </source>
</evidence>
<dbReference type="InterPro" id="IPR050367">
    <property type="entry name" value="APC_superfamily"/>
</dbReference>
<feature type="transmembrane region" description="Helical" evidence="6">
    <location>
        <begin position="239"/>
        <end position="265"/>
    </location>
</feature>
<feature type="transmembrane region" description="Helical" evidence="6">
    <location>
        <begin position="75"/>
        <end position="95"/>
    </location>
</feature>
<keyword evidence="3 6" id="KW-0812">Transmembrane</keyword>
<dbReference type="InterPro" id="IPR002293">
    <property type="entry name" value="AA/rel_permease1"/>
</dbReference>
<reference evidence="7 8" key="1">
    <citation type="submission" date="2018-06" db="EMBL/GenBank/DDBJ databases">
        <title>Freshwater and sediment microbial communities from various areas in North America, analyzing microbe dynamics in response to fracking.</title>
        <authorList>
            <person name="Lamendella R."/>
        </authorList>
    </citation>
    <scope>NUCLEOTIDE SEQUENCE [LARGE SCALE GENOMIC DNA]</scope>
    <source>
        <strain evidence="7 8">3b_TX</strain>
    </source>
</reference>
<accession>A0A366IJ69</accession>
<evidence type="ECO:0000313" key="8">
    <source>
        <dbReference type="Proteomes" id="UP000253509"/>
    </source>
</evidence>
<proteinExistence type="predicted"/>
<dbReference type="PANTHER" id="PTHR42770">
    <property type="entry name" value="AMINO ACID TRANSPORTER-RELATED"/>
    <property type="match status" value="1"/>
</dbReference>
<dbReference type="Proteomes" id="UP000253509">
    <property type="component" value="Unassembled WGS sequence"/>
</dbReference>
<evidence type="ECO:0000256" key="5">
    <source>
        <dbReference type="ARBA" id="ARBA00023136"/>
    </source>
</evidence>
<feature type="transmembrane region" description="Helical" evidence="6">
    <location>
        <begin position="372"/>
        <end position="391"/>
    </location>
</feature>
<feature type="transmembrane region" description="Helical" evidence="6">
    <location>
        <begin position="469"/>
        <end position="488"/>
    </location>
</feature>
<organism evidence="7 8">
    <name type="scientific">Brevibacterium celere</name>
    <dbReference type="NCBI Taxonomy" id="225845"/>
    <lineage>
        <taxon>Bacteria</taxon>
        <taxon>Bacillati</taxon>
        <taxon>Actinomycetota</taxon>
        <taxon>Actinomycetes</taxon>
        <taxon>Micrococcales</taxon>
        <taxon>Brevibacteriaceae</taxon>
        <taxon>Brevibacterium</taxon>
    </lineage>
</organism>
<evidence type="ECO:0000313" key="7">
    <source>
        <dbReference type="EMBL" id="RBP71189.1"/>
    </source>
</evidence>
<feature type="transmembrane region" description="Helical" evidence="6">
    <location>
        <begin position="171"/>
        <end position="190"/>
    </location>
</feature>
<evidence type="ECO:0000256" key="6">
    <source>
        <dbReference type="SAM" id="Phobius"/>
    </source>
</evidence>
<keyword evidence="5 6" id="KW-0472">Membrane</keyword>
<evidence type="ECO:0000256" key="4">
    <source>
        <dbReference type="ARBA" id="ARBA00022989"/>
    </source>
</evidence>